<feature type="domain" description="Carbamoyltransferase" evidence="3">
    <location>
        <begin position="3"/>
        <end position="340"/>
    </location>
</feature>
<keyword evidence="2" id="KW-0472">Membrane</keyword>
<feature type="transmembrane region" description="Helical" evidence="2">
    <location>
        <begin position="644"/>
        <end position="667"/>
    </location>
</feature>
<dbReference type="CDD" id="cd24098">
    <property type="entry name" value="ASKHA_NBD_TobZ_N"/>
    <property type="match status" value="1"/>
</dbReference>
<dbReference type="SUPFAM" id="SSF53067">
    <property type="entry name" value="Actin-like ATPase domain"/>
    <property type="match status" value="1"/>
</dbReference>
<evidence type="ECO:0000259" key="4">
    <source>
        <dbReference type="Pfam" id="PF16861"/>
    </source>
</evidence>
<evidence type="ECO:0000256" key="2">
    <source>
        <dbReference type="SAM" id="Phobius"/>
    </source>
</evidence>
<comment type="similarity">
    <text evidence="1">Belongs to the NodU/CmcH family.</text>
</comment>
<dbReference type="InterPro" id="IPR045781">
    <property type="entry name" value="SxtJ"/>
</dbReference>
<sequence length="734" mass="82043">MNILGISAFYHDSAACLVRDGEIIAAAQEERFSRKKHDDRFPRHAIDYCLREAGLASSSELDLVAFYEKPFVKCDRLFSTYLGVAPRGLQSFLKAVPVWIKQKIWIKQILRDELKFEGTILFPEHHESHAASAFFPSPFEDAAVLTVDGVGEWATTTIGRGAGNRVDLLRELHFPHSLGLLYSAFTYYLGFRVNSGEYKVMGLAPYGQPRFTDLILSNLVDLKPDGSLRLNLDHFDFMAGLTMTSRSFAQLFGAPRRAPEAELTQHHMDVARSLQAVTEEVMLRMARHAHEVTGSSNLCLAGGVALNCVGNGRILREGPFEKIWIQPAAGDAGGALGAALLGWHHYHDQPREAPGTHDAQKASLLGPAFDPAELVARKEIAHEQLGDDELMERVAALLEDRQVIGWYQGRVEFGPRALGNRSILADPRVPDMQRRLNEKIKFRESFRPFAPAVLRERVAEYFELDEPSPYMLLVAPVKAAVESSVDDSAGFGDRLRAVRSPIPAVTHVDQSARIQTVDVRENPRFHALLRAFEQRTGCGVLINTSFNVRGEPPVCAVEDAYRCFMRTGMDYLVLGNLLIDKRQQQPLPAAPPPTARSWIADDYERIDRSPRALRRFGFTMGIVAGVITALLIRRYPAVAMTTGVVAVLFAAAGQFAPTSLAAIHRIWMQISLAMGWVMTRVILTLVFFLVLTPVGLLQRLAGKRAFEVAFRTPENTYWKGRETPFERESYERQY</sequence>
<name>A0A6J4H1A3_9BACT</name>
<keyword evidence="2" id="KW-1133">Transmembrane helix</keyword>
<organism evidence="5">
    <name type="scientific">uncultured Chthoniobacterales bacterium</name>
    <dbReference type="NCBI Taxonomy" id="1836801"/>
    <lineage>
        <taxon>Bacteria</taxon>
        <taxon>Pseudomonadati</taxon>
        <taxon>Verrucomicrobiota</taxon>
        <taxon>Spartobacteria</taxon>
        <taxon>Chthoniobacterales</taxon>
        <taxon>environmental samples</taxon>
    </lineage>
</organism>
<accession>A0A6J4H1A3</accession>
<feature type="domain" description="Carbamoyltransferase C-terminal" evidence="4">
    <location>
        <begin position="395"/>
        <end position="581"/>
    </location>
</feature>
<dbReference type="Pfam" id="PF02543">
    <property type="entry name" value="Carbam_trans_N"/>
    <property type="match status" value="1"/>
</dbReference>
<dbReference type="InterPro" id="IPR043129">
    <property type="entry name" value="ATPase_NBD"/>
</dbReference>
<keyword evidence="2" id="KW-0812">Transmembrane</keyword>
<evidence type="ECO:0000259" key="3">
    <source>
        <dbReference type="Pfam" id="PF02543"/>
    </source>
</evidence>
<evidence type="ECO:0000256" key="1">
    <source>
        <dbReference type="ARBA" id="ARBA00006129"/>
    </source>
</evidence>
<gene>
    <name evidence="5" type="ORF">AVDCRST_MAG42-850</name>
</gene>
<dbReference type="InterPro" id="IPR038152">
    <property type="entry name" value="Carbam_trans_C_sf"/>
</dbReference>
<dbReference type="InterPro" id="IPR003696">
    <property type="entry name" value="Carbtransf_dom"/>
</dbReference>
<dbReference type="EC" id="2.1.3.-" evidence="5"/>
<dbReference type="AlphaFoldDB" id="A0A6J4H1A3"/>
<evidence type="ECO:0000313" key="5">
    <source>
        <dbReference type="EMBL" id="CAA9210411.1"/>
    </source>
</evidence>
<keyword evidence="5" id="KW-0808">Transferase</keyword>
<reference evidence="5" key="1">
    <citation type="submission" date="2020-02" db="EMBL/GenBank/DDBJ databases">
        <authorList>
            <person name="Meier V. D."/>
        </authorList>
    </citation>
    <scope>NUCLEOTIDE SEQUENCE</scope>
    <source>
        <strain evidence="5">AVDCRST_MAG42</strain>
    </source>
</reference>
<dbReference type="GO" id="GO:0016740">
    <property type="term" value="F:transferase activity"/>
    <property type="evidence" value="ECO:0007669"/>
    <property type="project" value="UniProtKB-KW"/>
</dbReference>
<feature type="transmembrane region" description="Helical" evidence="2">
    <location>
        <begin position="612"/>
        <end position="632"/>
    </location>
</feature>
<dbReference type="Pfam" id="PF16861">
    <property type="entry name" value="Carbam_trans_C"/>
    <property type="match status" value="1"/>
</dbReference>
<proteinExistence type="inferred from homology"/>
<dbReference type="InterPro" id="IPR031730">
    <property type="entry name" value="Carbam_trans_C"/>
</dbReference>
<dbReference type="Pfam" id="PF19588">
    <property type="entry name" value="SxtJ"/>
    <property type="match status" value="1"/>
</dbReference>
<dbReference type="EMBL" id="CADCTA010000001">
    <property type="protein sequence ID" value="CAA9210411.1"/>
    <property type="molecule type" value="Genomic_DNA"/>
</dbReference>
<protein>
    <submittedName>
        <fullName evidence="5">Nodulation protein nolO</fullName>
        <ecNumber evidence="5">2.1.3.-</ecNumber>
    </submittedName>
</protein>
<dbReference type="Gene3D" id="3.90.870.20">
    <property type="entry name" value="Carbamoyltransferase, C-terminal domain"/>
    <property type="match status" value="1"/>
</dbReference>
<dbReference type="PANTHER" id="PTHR34847">
    <property type="entry name" value="NODULATION PROTEIN U"/>
    <property type="match status" value="1"/>
</dbReference>
<dbReference type="Gene3D" id="3.30.420.40">
    <property type="match status" value="2"/>
</dbReference>
<dbReference type="PANTHER" id="PTHR34847:SF1">
    <property type="entry name" value="NODULATION PROTEIN U"/>
    <property type="match status" value="1"/>
</dbReference>
<dbReference type="InterPro" id="IPR051338">
    <property type="entry name" value="NodU/CmcH_Carbamoyltrnsfr"/>
</dbReference>
<feature type="transmembrane region" description="Helical" evidence="2">
    <location>
        <begin position="673"/>
        <end position="697"/>
    </location>
</feature>